<gene>
    <name evidence="1" type="ORF">E5222_14125</name>
</gene>
<evidence type="ECO:0000313" key="2">
    <source>
        <dbReference type="Proteomes" id="UP000309389"/>
    </source>
</evidence>
<organism evidence="1 2">
    <name type="scientific">Alteraurantiacibacter aquimixticola</name>
    <dbReference type="NCBI Taxonomy" id="2489173"/>
    <lineage>
        <taxon>Bacteria</taxon>
        <taxon>Pseudomonadati</taxon>
        <taxon>Pseudomonadota</taxon>
        <taxon>Alphaproteobacteria</taxon>
        <taxon>Sphingomonadales</taxon>
        <taxon>Erythrobacteraceae</taxon>
        <taxon>Alteraurantiacibacter</taxon>
    </lineage>
</organism>
<comment type="caution">
    <text evidence="1">The sequence shown here is derived from an EMBL/GenBank/DDBJ whole genome shotgun (WGS) entry which is preliminary data.</text>
</comment>
<proteinExistence type="predicted"/>
<evidence type="ECO:0000313" key="1">
    <source>
        <dbReference type="EMBL" id="TIX48875.1"/>
    </source>
</evidence>
<dbReference type="AlphaFoldDB" id="A0A4T3EWF0"/>
<sequence>MDLLAIFDSAVAPLPEGPFTPGLKAIRRHIVAAIRHFEREDDGEQDSFTDAIYRCNQAYEGGLKEAYRVLADEDPARLTPHQIESYLEEKKLLRPRVLKQLTRYREDYRNPSTHDYRLDFDEDEAILAIVAVCAFARTLINQISGKLAYNAGAAILSEGLLKSFKSEEDMAEEVASLISRSMLQAPSYLDGVIDFDLFIDGVLNSNGFATKPRFPFDEHFDEDDLPWSNAALHGGKCVPVEVRILPLASLSTSLAWLREKMPERNVRDVVMFVGGRKKSESYETRTNEILKGYRIHLVFPAQHSPSDIGEEEIDIYNSLVQERGA</sequence>
<dbReference type="EMBL" id="SSHH01000004">
    <property type="protein sequence ID" value="TIX48875.1"/>
    <property type="molecule type" value="Genomic_DNA"/>
</dbReference>
<dbReference type="Proteomes" id="UP000309389">
    <property type="component" value="Unassembled WGS sequence"/>
</dbReference>
<reference evidence="1 2" key="1">
    <citation type="submission" date="2019-04" db="EMBL/GenBank/DDBJ databases">
        <title>Altererythrobacter aquimixticola sp. nov., isolated from sediment of junction between the ocean and a freshwater spring.</title>
        <authorList>
            <person name="Yoon J.-H."/>
        </authorList>
    </citation>
    <scope>NUCLEOTIDE SEQUENCE [LARGE SCALE GENOMIC DNA]</scope>
    <source>
        <strain evidence="1 2">SSKS-13</strain>
    </source>
</reference>
<name>A0A4T3EWF0_9SPHN</name>
<dbReference type="OrthoDB" id="6833870at2"/>
<dbReference type="RefSeq" id="WP_136694449.1">
    <property type="nucleotide sequence ID" value="NZ_SSHH01000004.1"/>
</dbReference>
<keyword evidence="2" id="KW-1185">Reference proteome</keyword>
<accession>A0A4T3EWF0</accession>
<protein>
    <submittedName>
        <fullName evidence="1">Uncharacterized protein</fullName>
    </submittedName>
</protein>